<evidence type="ECO:0000313" key="7">
    <source>
        <dbReference type="Proteomes" id="UP000000345"/>
    </source>
</evidence>
<keyword evidence="4" id="KW-0408">Iron</keyword>
<proteinExistence type="predicted"/>
<protein>
    <submittedName>
        <fullName evidence="6">Rubredoxin-related protein</fullName>
    </submittedName>
</protein>
<sequence length="177" mass="19736">MYVCRICQYQVPDRDFSELGDGWVCPQCGVGRDEFEHSADSSSPEQPFMLMFRAITESLWKVLGNGSQGVTREMGFVLAEIIDPEDPVKSTAEYFLSHGFAASIECSEGEKHVMDVKNCRFYGFCRSLEDDGVTVSTCPYANTAAAALETSTGYRYRIRRLPGEYGHIIELSGVSKK</sequence>
<evidence type="ECO:0000256" key="3">
    <source>
        <dbReference type="ARBA" id="ARBA00022982"/>
    </source>
</evidence>
<dbReference type="PaxDb" id="79929-MTBMA_c17420"/>
<evidence type="ECO:0000256" key="2">
    <source>
        <dbReference type="ARBA" id="ARBA00022723"/>
    </source>
</evidence>
<feature type="domain" description="Rubredoxin-like" evidence="5">
    <location>
        <begin position="2"/>
        <end position="38"/>
    </location>
</feature>
<dbReference type="GeneID" id="9705453"/>
<reference evidence="6 7" key="2">
    <citation type="journal article" date="2010" name="J. Bacteriol.">
        <title>Complete genome sequence of Methanothermobacter marburgensis, a methanoarchaeon model organism.</title>
        <authorList>
            <person name="Liesegang H."/>
            <person name="Kaster A.K."/>
            <person name="Wiezer A."/>
            <person name="Goenrich M."/>
            <person name="Wollherr A."/>
            <person name="Seedorf H."/>
            <person name="Gottschalk G."/>
            <person name="Thauer R.K."/>
        </authorList>
    </citation>
    <scope>NUCLEOTIDE SEQUENCE [LARGE SCALE GENOMIC DNA]</scope>
    <source>
        <strain evidence="7">ATCC BAA-927 / DSM 2133 / JCM 14651 / NBRC 100331 / OCM 82 / Marburg</strain>
    </source>
</reference>
<dbReference type="AlphaFoldDB" id="D9PYL2"/>
<evidence type="ECO:0000256" key="4">
    <source>
        <dbReference type="ARBA" id="ARBA00023004"/>
    </source>
</evidence>
<keyword evidence="2" id="KW-0479">Metal-binding</keyword>
<evidence type="ECO:0000313" key="6">
    <source>
        <dbReference type="EMBL" id="ADL59310.1"/>
    </source>
</evidence>
<dbReference type="STRING" id="79929.MTBMA_c17420"/>
<dbReference type="GO" id="GO:0005506">
    <property type="term" value="F:iron ion binding"/>
    <property type="evidence" value="ECO:0007669"/>
    <property type="project" value="InterPro"/>
</dbReference>
<dbReference type="SUPFAM" id="SSF57802">
    <property type="entry name" value="Rubredoxin-like"/>
    <property type="match status" value="1"/>
</dbReference>
<dbReference type="RefSeq" id="WP_013296520.1">
    <property type="nucleotide sequence ID" value="NC_014408.1"/>
</dbReference>
<organism evidence="6 7">
    <name type="scientific">Methanothermobacter marburgensis (strain ATCC BAA-927 / DSM 2133 / JCM 14651 / NBRC 100331 / OCM 82 / Marburg)</name>
    <name type="common">Methanobacterium thermoautotrophicum</name>
    <dbReference type="NCBI Taxonomy" id="79929"/>
    <lineage>
        <taxon>Archaea</taxon>
        <taxon>Methanobacteriati</taxon>
        <taxon>Methanobacteriota</taxon>
        <taxon>Methanomada group</taxon>
        <taxon>Methanobacteria</taxon>
        <taxon>Methanobacteriales</taxon>
        <taxon>Methanobacteriaceae</taxon>
        <taxon>Methanothermobacter</taxon>
    </lineage>
</organism>
<dbReference type="Proteomes" id="UP000000345">
    <property type="component" value="Chromosome"/>
</dbReference>
<keyword evidence="1" id="KW-0813">Transport</keyword>
<accession>D9PYL2</accession>
<dbReference type="PROSITE" id="PS50903">
    <property type="entry name" value="RUBREDOXIN_LIKE"/>
    <property type="match status" value="1"/>
</dbReference>
<keyword evidence="7" id="KW-1185">Reference proteome</keyword>
<dbReference type="HOGENOM" id="CLU_1514647_0_0_2"/>
<gene>
    <name evidence="6" type="primary">fprC</name>
    <name evidence="6" type="ordered locus">MTBMA_c17420</name>
</gene>
<dbReference type="PROSITE" id="PS00202">
    <property type="entry name" value="RUBREDOXIN"/>
    <property type="match status" value="1"/>
</dbReference>
<evidence type="ECO:0000256" key="1">
    <source>
        <dbReference type="ARBA" id="ARBA00022448"/>
    </source>
</evidence>
<dbReference type="OrthoDB" id="81001at2157"/>
<keyword evidence="3" id="KW-0249">Electron transport</keyword>
<dbReference type="InterPro" id="IPR024935">
    <property type="entry name" value="Rubredoxin_dom"/>
</dbReference>
<dbReference type="KEGG" id="mmg:MTBMA_c17420"/>
<dbReference type="Gene3D" id="2.20.28.10">
    <property type="match status" value="1"/>
</dbReference>
<dbReference type="InterPro" id="IPR018527">
    <property type="entry name" value="Rubredoxin_Fe_BS"/>
</dbReference>
<dbReference type="EMBL" id="CP001710">
    <property type="protein sequence ID" value="ADL59310.1"/>
    <property type="molecule type" value="Genomic_DNA"/>
</dbReference>
<dbReference type="InterPro" id="IPR024934">
    <property type="entry name" value="Rubredoxin-like_dom"/>
</dbReference>
<dbReference type="GeneID" id="43707531"/>
<reference key="1">
    <citation type="submission" date="2009-08" db="EMBL/GenBank/DDBJ databases">
        <title>The genome sequence of Methanothermobacter marburgensis.</title>
        <authorList>
            <person name="Kaster A."/>
            <person name="Seedorf H."/>
            <person name="Goenrich M."/>
            <person name="Wiezer A."/>
            <person name="Liesegang H."/>
            <person name="Thauer R."/>
            <person name="Gottschalk G."/>
        </authorList>
    </citation>
    <scope>NUCLEOTIDE SEQUENCE</scope>
    <source>
        <strain>Marburg</strain>
    </source>
</reference>
<evidence type="ECO:0000259" key="5">
    <source>
        <dbReference type="PROSITE" id="PS50903"/>
    </source>
</evidence>
<name>D9PYL2_METTM</name>
<dbReference type="CDD" id="cd00730">
    <property type="entry name" value="rubredoxin"/>
    <property type="match status" value="1"/>
</dbReference>